<protein>
    <submittedName>
        <fullName evidence="1">Uncharacterized protein</fullName>
    </submittedName>
</protein>
<feature type="non-terminal residue" evidence="1">
    <location>
        <position position="59"/>
    </location>
</feature>
<accession>A0AAD8A9X9</accession>
<reference evidence="1" key="2">
    <citation type="submission" date="2023-05" db="EMBL/GenBank/DDBJ databases">
        <authorList>
            <person name="Fouks B."/>
        </authorList>
    </citation>
    <scope>NUCLEOTIDE SEQUENCE</scope>
    <source>
        <strain evidence="1">Stay&amp;Tobe</strain>
        <tissue evidence="1">Testes</tissue>
    </source>
</reference>
<evidence type="ECO:0000313" key="2">
    <source>
        <dbReference type="Proteomes" id="UP001233999"/>
    </source>
</evidence>
<organism evidence="1 2">
    <name type="scientific">Diploptera punctata</name>
    <name type="common">Pacific beetle cockroach</name>
    <dbReference type="NCBI Taxonomy" id="6984"/>
    <lineage>
        <taxon>Eukaryota</taxon>
        <taxon>Metazoa</taxon>
        <taxon>Ecdysozoa</taxon>
        <taxon>Arthropoda</taxon>
        <taxon>Hexapoda</taxon>
        <taxon>Insecta</taxon>
        <taxon>Pterygota</taxon>
        <taxon>Neoptera</taxon>
        <taxon>Polyneoptera</taxon>
        <taxon>Dictyoptera</taxon>
        <taxon>Blattodea</taxon>
        <taxon>Blaberoidea</taxon>
        <taxon>Blaberidae</taxon>
        <taxon>Diplopterinae</taxon>
        <taxon>Diploptera</taxon>
    </lineage>
</organism>
<proteinExistence type="predicted"/>
<feature type="non-terminal residue" evidence="1">
    <location>
        <position position="1"/>
    </location>
</feature>
<comment type="caution">
    <text evidence="1">The sequence shown here is derived from an EMBL/GenBank/DDBJ whole genome shotgun (WGS) entry which is preliminary data.</text>
</comment>
<sequence length="59" mass="7027">YVHRPPFMLGLIVHRPPLFTMKFMLGFIVHRYDVGLDYLFSMKFMLGLIVHRPPSTVHR</sequence>
<keyword evidence="2" id="KW-1185">Reference proteome</keyword>
<evidence type="ECO:0000313" key="1">
    <source>
        <dbReference type="EMBL" id="KAJ9594796.1"/>
    </source>
</evidence>
<dbReference type="EMBL" id="JASPKZ010002718">
    <property type="protein sequence ID" value="KAJ9594796.1"/>
    <property type="molecule type" value="Genomic_DNA"/>
</dbReference>
<dbReference type="Proteomes" id="UP001233999">
    <property type="component" value="Unassembled WGS sequence"/>
</dbReference>
<gene>
    <name evidence="1" type="ORF">L9F63_013908</name>
</gene>
<dbReference type="AlphaFoldDB" id="A0AAD8A9X9"/>
<name>A0AAD8A9X9_DIPPU</name>
<reference evidence="1" key="1">
    <citation type="journal article" date="2023" name="IScience">
        <title>Live-bearing cockroach genome reveals convergent evolutionary mechanisms linked to viviparity in insects and beyond.</title>
        <authorList>
            <person name="Fouks B."/>
            <person name="Harrison M.C."/>
            <person name="Mikhailova A.A."/>
            <person name="Marchal E."/>
            <person name="English S."/>
            <person name="Carruthers M."/>
            <person name="Jennings E.C."/>
            <person name="Chiamaka E.L."/>
            <person name="Frigard R.A."/>
            <person name="Pippel M."/>
            <person name="Attardo G.M."/>
            <person name="Benoit J.B."/>
            <person name="Bornberg-Bauer E."/>
            <person name="Tobe S.S."/>
        </authorList>
    </citation>
    <scope>NUCLEOTIDE SEQUENCE</scope>
    <source>
        <strain evidence="1">Stay&amp;Tobe</strain>
    </source>
</reference>